<dbReference type="Gene3D" id="2.30.42.10">
    <property type="match status" value="1"/>
</dbReference>
<dbReference type="InterPro" id="IPR009003">
    <property type="entry name" value="Peptidase_S1_PA"/>
</dbReference>
<dbReference type="InterPro" id="IPR001940">
    <property type="entry name" value="Peptidase_S1C"/>
</dbReference>
<dbReference type="STRING" id="1126833.VN24_16315"/>
<evidence type="ECO:0000256" key="3">
    <source>
        <dbReference type="ARBA" id="ARBA00022801"/>
    </source>
</evidence>
<evidence type="ECO:0000313" key="8">
    <source>
        <dbReference type="EMBL" id="AJY75832.1"/>
    </source>
</evidence>
<dbReference type="GO" id="GO:0004252">
    <property type="term" value="F:serine-type endopeptidase activity"/>
    <property type="evidence" value="ECO:0007669"/>
    <property type="project" value="InterPro"/>
</dbReference>
<dbReference type="PRINTS" id="PR00834">
    <property type="entry name" value="PROTEASES2C"/>
</dbReference>
<feature type="domain" description="PDZ" evidence="7">
    <location>
        <begin position="460"/>
        <end position="527"/>
    </location>
</feature>
<keyword evidence="4" id="KW-0720">Serine protease</keyword>
<reference evidence="8 9" key="1">
    <citation type="journal article" date="2015" name="J. Biotechnol.">
        <title>Complete genome sequence of Paenibacillus beijingensis 7188(T) (=DSM 24997(T)), a novel rhizobacterium from jujube garden soil.</title>
        <authorList>
            <person name="Kwak Y."/>
            <person name="Shin J.H."/>
        </authorList>
    </citation>
    <scope>NUCLEOTIDE SEQUENCE [LARGE SCALE GENOMIC DNA]</scope>
    <source>
        <strain evidence="8 9">DSM 24997</strain>
    </source>
</reference>
<comment type="similarity">
    <text evidence="1">Belongs to the peptidase S1C family.</text>
</comment>
<evidence type="ECO:0000256" key="5">
    <source>
        <dbReference type="SAM" id="MobiDB-lite"/>
    </source>
</evidence>
<gene>
    <name evidence="8" type="ORF">VN24_16315</name>
</gene>
<dbReference type="PATRIC" id="fig|1126833.4.peg.3572"/>
<dbReference type="SUPFAM" id="SSF50156">
    <property type="entry name" value="PDZ domain-like"/>
    <property type="match status" value="1"/>
</dbReference>
<dbReference type="InterPro" id="IPR051201">
    <property type="entry name" value="Chloro_Bact_Ser_Proteases"/>
</dbReference>
<keyword evidence="9" id="KW-1185">Reference proteome</keyword>
<keyword evidence="6" id="KW-0472">Membrane</keyword>
<evidence type="ECO:0000259" key="7">
    <source>
        <dbReference type="SMART" id="SM00228"/>
    </source>
</evidence>
<proteinExistence type="inferred from homology"/>
<dbReference type="InterPro" id="IPR036034">
    <property type="entry name" value="PDZ_sf"/>
</dbReference>
<keyword evidence="2" id="KW-0645">Protease</keyword>
<dbReference type="InterPro" id="IPR043504">
    <property type="entry name" value="Peptidase_S1_PA_chymotrypsin"/>
</dbReference>
<evidence type="ECO:0000256" key="1">
    <source>
        <dbReference type="ARBA" id="ARBA00010541"/>
    </source>
</evidence>
<dbReference type="Gene3D" id="2.40.10.10">
    <property type="entry name" value="Trypsin-like serine proteases"/>
    <property type="match status" value="2"/>
</dbReference>
<name>A0A0D5NLF2_9BACL</name>
<evidence type="ECO:0000256" key="6">
    <source>
        <dbReference type="SAM" id="Phobius"/>
    </source>
</evidence>
<evidence type="ECO:0000256" key="2">
    <source>
        <dbReference type="ARBA" id="ARBA00022670"/>
    </source>
</evidence>
<feature type="transmembrane region" description="Helical" evidence="6">
    <location>
        <begin position="126"/>
        <end position="146"/>
    </location>
</feature>
<dbReference type="RefSeq" id="WP_045671260.1">
    <property type="nucleotide sequence ID" value="NZ_CP011058.1"/>
</dbReference>
<dbReference type="Proteomes" id="UP000032633">
    <property type="component" value="Chromosome"/>
</dbReference>
<organism evidence="8 9">
    <name type="scientific">Paenibacillus beijingensis</name>
    <dbReference type="NCBI Taxonomy" id="1126833"/>
    <lineage>
        <taxon>Bacteria</taxon>
        <taxon>Bacillati</taxon>
        <taxon>Bacillota</taxon>
        <taxon>Bacilli</taxon>
        <taxon>Bacillales</taxon>
        <taxon>Paenibacillaceae</taxon>
        <taxon>Paenibacillus</taxon>
    </lineage>
</organism>
<evidence type="ECO:0000313" key="9">
    <source>
        <dbReference type="Proteomes" id="UP000032633"/>
    </source>
</evidence>
<dbReference type="SMART" id="SM00228">
    <property type="entry name" value="PDZ"/>
    <property type="match status" value="1"/>
</dbReference>
<accession>A0A0D5NLF2</accession>
<feature type="compositionally biased region" description="Gly residues" evidence="5">
    <location>
        <begin position="235"/>
        <end position="253"/>
    </location>
</feature>
<reference evidence="9" key="2">
    <citation type="submission" date="2015-03" db="EMBL/GenBank/DDBJ databases">
        <title>Genome sequence of Paenibacillus beijingensis strain DSM 24997T.</title>
        <authorList>
            <person name="Kwak Y."/>
            <person name="Shin J.-H."/>
        </authorList>
    </citation>
    <scope>NUCLEOTIDE SEQUENCE [LARGE SCALE GENOMIC DNA]</scope>
    <source>
        <strain evidence="9">DSM 24997</strain>
    </source>
</reference>
<dbReference type="KEGG" id="pbj:VN24_16315"/>
<protein>
    <recommendedName>
        <fullName evidence="7">PDZ domain-containing protein</fullName>
    </recommendedName>
</protein>
<feature type="region of interest" description="Disordered" evidence="5">
    <location>
        <begin position="1"/>
        <end position="82"/>
    </location>
</feature>
<dbReference type="InterPro" id="IPR001478">
    <property type="entry name" value="PDZ"/>
</dbReference>
<dbReference type="PANTHER" id="PTHR43343">
    <property type="entry name" value="PEPTIDASE S12"/>
    <property type="match status" value="1"/>
</dbReference>
<keyword evidence="6" id="KW-1133">Transmembrane helix</keyword>
<feature type="region of interest" description="Disordered" evidence="5">
    <location>
        <begin position="233"/>
        <end position="254"/>
    </location>
</feature>
<evidence type="ECO:0000256" key="4">
    <source>
        <dbReference type="ARBA" id="ARBA00022825"/>
    </source>
</evidence>
<dbReference type="AlphaFoldDB" id="A0A0D5NLF2"/>
<dbReference type="HOGENOM" id="CLU_020120_0_2_9"/>
<feature type="compositionally biased region" description="Basic and acidic residues" evidence="5">
    <location>
        <begin position="63"/>
        <end position="82"/>
    </location>
</feature>
<dbReference type="SUPFAM" id="SSF50494">
    <property type="entry name" value="Trypsin-like serine proteases"/>
    <property type="match status" value="1"/>
</dbReference>
<sequence>MDDQNKKNPYDDFFSESGDSDKRHRAEDDNAGPADRGSDEEQKQSYYYSYGPFKSGSQQRPSDGYRSEGKPAGDHDYPEDSRYNERVHAGSKDVLVTPPRQVRPFAPTQQVNRDGWKMNERKGSPFRAMFASFLVGVLLVGSLMFASDKFNWFTGNEALSASAGTTGTNVTTSGKASTAADTVRPNNIAQISEKSSPAVVLIETYVKQSRNGGGNSMFNDPFFQQFFGDQYGSNEGNGGNGSNGGNGGNGNNGGQLQELGIGSGFFFESDGYILTNQHVVAGSDEIRVKVQGYDKAFTAKLMGTAKDLDLAVLKVENTGGKPFPTLPLGDSDASVIGDWVVAIGNPNGFDHTVTVGVVSAKGRQISIPDEEDGTTRNYTNLLQTDASINPGNSGGPLINMNGEVVGINTAISSSSQGIGFAIPTTTIKEVVDRLKNNENVTTPRPFIGAELRDITDAMAQQLGLSSTDGSIVSNVQYKTPAYDADLRQYDVITGLDGTKISTKEALIEAIQKKSVGDKVTLNIIRNGKAMDLTVTIGNRNDYSMQ</sequence>
<dbReference type="Pfam" id="PF13180">
    <property type="entry name" value="PDZ_2"/>
    <property type="match status" value="1"/>
</dbReference>
<dbReference type="PANTHER" id="PTHR43343:SF3">
    <property type="entry name" value="PROTEASE DO-LIKE 8, CHLOROPLASTIC"/>
    <property type="match status" value="1"/>
</dbReference>
<dbReference type="Pfam" id="PF13365">
    <property type="entry name" value="Trypsin_2"/>
    <property type="match status" value="1"/>
</dbReference>
<feature type="compositionally biased region" description="Basic and acidic residues" evidence="5">
    <location>
        <begin position="19"/>
        <end position="28"/>
    </location>
</feature>
<dbReference type="GO" id="GO:0006508">
    <property type="term" value="P:proteolysis"/>
    <property type="evidence" value="ECO:0007669"/>
    <property type="project" value="UniProtKB-KW"/>
</dbReference>
<keyword evidence="3" id="KW-0378">Hydrolase</keyword>
<dbReference type="EMBL" id="CP011058">
    <property type="protein sequence ID" value="AJY75832.1"/>
    <property type="molecule type" value="Genomic_DNA"/>
</dbReference>
<keyword evidence="6" id="KW-0812">Transmembrane</keyword>
<feature type="compositionally biased region" description="Basic and acidic residues" evidence="5">
    <location>
        <begin position="1"/>
        <end position="10"/>
    </location>
</feature>
<dbReference type="OrthoDB" id="9758917at2"/>